<organism evidence="1 2">
    <name type="scientific">Vararia minispora EC-137</name>
    <dbReference type="NCBI Taxonomy" id="1314806"/>
    <lineage>
        <taxon>Eukaryota</taxon>
        <taxon>Fungi</taxon>
        <taxon>Dikarya</taxon>
        <taxon>Basidiomycota</taxon>
        <taxon>Agaricomycotina</taxon>
        <taxon>Agaricomycetes</taxon>
        <taxon>Russulales</taxon>
        <taxon>Lachnocladiaceae</taxon>
        <taxon>Vararia</taxon>
    </lineage>
</organism>
<comment type="caution">
    <text evidence="1">The sequence shown here is derived from an EMBL/GenBank/DDBJ whole genome shotgun (WGS) entry which is preliminary data.</text>
</comment>
<accession>A0ACB8Q8L2</accession>
<gene>
    <name evidence="1" type="ORF">K488DRAFT_59435</name>
</gene>
<keyword evidence="2" id="KW-1185">Reference proteome</keyword>
<protein>
    <submittedName>
        <fullName evidence="1">Uncharacterized protein</fullName>
    </submittedName>
</protein>
<reference evidence="1" key="1">
    <citation type="submission" date="2021-02" db="EMBL/GenBank/DDBJ databases">
        <authorList>
            <consortium name="DOE Joint Genome Institute"/>
            <person name="Ahrendt S."/>
            <person name="Looney B.P."/>
            <person name="Miyauchi S."/>
            <person name="Morin E."/>
            <person name="Drula E."/>
            <person name="Courty P.E."/>
            <person name="Chicoki N."/>
            <person name="Fauchery L."/>
            <person name="Kohler A."/>
            <person name="Kuo A."/>
            <person name="Labutti K."/>
            <person name="Pangilinan J."/>
            <person name="Lipzen A."/>
            <person name="Riley R."/>
            <person name="Andreopoulos W."/>
            <person name="He G."/>
            <person name="Johnson J."/>
            <person name="Barry K.W."/>
            <person name="Grigoriev I.V."/>
            <person name="Nagy L."/>
            <person name="Hibbett D."/>
            <person name="Henrissat B."/>
            <person name="Matheny P.B."/>
            <person name="Labbe J."/>
            <person name="Martin F."/>
        </authorList>
    </citation>
    <scope>NUCLEOTIDE SEQUENCE</scope>
    <source>
        <strain evidence="1">EC-137</strain>
    </source>
</reference>
<name>A0ACB8Q8L2_9AGAM</name>
<dbReference type="Proteomes" id="UP000814128">
    <property type="component" value="Unassembled WGS sequence"/>
</dbReference>
<evidence type="ECO:0000313" key="1">
    <source>
        <dbReference type="EMBL" id="KAI0028145.1"/>
    </source>
</evidence>
<dbReference type="EMBL" id="MU273788">
    <property type="protein sequence ID" value="KAI0028145.1"/>
    <property type="molecule type" value="Genomic_DNA"/>
</dbReference>
<sequence length="126" mass="14732">MVAFWKEIATKAPHHSRASWMKFYRRHKHELEHDAAFDAPLPAAPEKKMRYSHSDDVLLARFFVAPPEGTSDKQFQAFGRMHPHHPWKGWQEHHRIHKAKIDELIVRLQRGESIEDEGRGRPPDGG</sequence>
<evidence type="ECO:0000313" key="2">
    <source>
        <dbReference type="Proteomes" id="UP000814128"/>
    </source>
</evidence>
<reference evidence="1" key="2">
    <citation type="journal article" date="2022" name="New Phytol.">
        <title>Evolutionary transition to the ectomycorrhizal habit in the genomes of a hyperdiverse lineage of mushroom-forming fungi.</title>
        <authorList>
            <person name="Looney B."/>
            <person name="Miyauchi S."/>
            <person name="Morin E."/>
            <person name="Drula E."/>
            <person name="Courty P.E."/>
            <person name="Kohler A."/>
            <person name="Kuo A."/>
            <person name="LaButti K."/>
            <person name="Pangilinan J."/>
            <person name="Lipzen A."/>
            <person name="Riley R."/>
            <person name="Andreopoulos W."/>
            <person name="He G."/>
            <person name="Johnson J."/>
            <person name="Nolan M."/>
            <person name="Tritt A."/>
            <person name="Barry K.W."/>
            <person name="Grigoriev I.V."/>
            <person name="Nagy L.G."/>
            <person name="Hibbett D."/>
            <person name="Henrissat B."/>
            <person name="Matheny P.B."/>
            <person name="Labbe J."/>
            <person name="Martin F.M."/>
        </authorList>
    </citation>
    <scope>NUCLEOTIDE SEQUENCE</scope>
    <source>
        <strain evidence="1">EC-137</strain>
    </source>
</reference>
<proteinExistence type="predicted"/>